<dbReference type="PROSITE" id="PS00101">
    <property type="entry name" value="HEXAPEP_TRANSFERASES"/>
    <property type="match status" value="1"/>
</dbReference>
<dbReference type="InterPro" id="IPR037133">
    <property type="entry name" value="THP_succinylTrfase_N_sf"/>
</dbReference>
<evidence type="ECO:0000256" key="3">
    <source>
        <dbReference type="ARBA" id="ARBA00022679"/>
    </source>
</evidence>
<dbReference type="InterPro" id="IPR023180">
    <property type="entry name" value="THP_succinylTrfase_dom1"/>
</dbReference>
<dbReference type="Gene3D" id="2.160.10.10">
    <property type="entry name" value="Hexapeptide repeat proteins"/>
    <property type="match status" value="1"/>
</dbReference>
<evidence type="ECO:0000256" key="6">
    <source>
        <dbReference type="ARBA" id="ARBA00023154"/>
    </source>
</evidence>
<dbReference type="PANTHER" id="PTHR43300">
    <property type="entry name" value="ACETYLTRANSFERASE"/>
    <property type="match status" value="1"/>
</dbReference>
<sequence>MAISYSAVAAIRADIEEIWEGRDVVPRATPGARAALDAALGLMDTGQERLARVVDGEVVVQEWLRRTLLLLYLYTQPQSAKFGPFATVDKFPLKSGPSAPGVTVSPGAVVRRGSYQGPGVIVMPSHLGIGTFVDEDSLVDTWVGVGSGAQIGKRVHVGGGSGVGGLLEPEAVTPVVIEDDAFIGARSMIYSGARVGEGAVLGVGALLTDSIPVIDAATGCELSRGYAPPWTVAVPAMRSREFDGGTFGLPCLLVVKHLPEGERHGKARLNALVHSRAAAGPDQYAGPAYGQAALMTHRDFV</sequence>
<dbReference type="Gene3D" id="1.10.166.10">
    <property type="entry name" value="Tetrahydrodipicolinate-N-succinyltransferase, N-terminal domain"/>
    <property type="match status" value="1"/>
</dbReference>
<dbReference type="Pfam" id="PF14602">
    <property type="entry name" value="Hexapep_2"/>
    <property type="match status" value="1"/>
</dbReference>
<dbReference type="RefSeq" id="WP_079043424.1">
    <property type="nucleotide sequence ID" value="NZ_CP023699.1"/>
</dbReference>
<feature type="domain" description="Tetrahydrodipicolinate-N-succinyltransferase chain A" evidence="7">
    <location>
        <begin position="11"/>
        <end position="71"/>
    </location>
</feature>
<organism evidence="8 9">
    <name type="scientific">Streptomyces kanamyceticus</name>
    <dbReference type="NCBI Taxonomy" id="1967"/>
    <lineage>
        <taxon>Bacteria</taxon>
        <taxon>Bacillati</taxon>
        <taxon>Actinomycetota</taxon>
        <taxon>Actinomycetes</taxon>
        <taxon>Kitasatosporales</taxon>
        <taxon>Streptomycetaceae</taxon>
        <taxon>Streptomyces</taxon>
    </lineage>
</organism>
<accession>A0A5J6G7C6</accession>
<keyword evidence="2" id="KW-0028">Amino-acid biosynthesis</keyword>
<keyword evidence="8" id="KW-0012">Acyltransferase</keyword>
<dbReference type="InterPro" id="IPR011004">
    <property type="entry name" value="Trimer_LpxA-like_sf"/>
</dbReference>
<dbReference type="EC" id="2.3.1.117" evidence="8"/>
<gene>
    <name evidence="8" type="ORF">CP970_01775</name>
</gene>
<dbReference type="Proteomes" id="UP000325529">
    <property type="component" value="Chromosome"/>
</dbReference>
<dbReference type="SUPFAM" id="SSF51161">
    <property type="entry name" value="Trimeric LpxA-like enzymes"/>
    <property type="match status" value="1"/>
</dbReference>
<dbReference type="GO" id="GO:0009085">
    <property type="term" value="P:lysine biosynthetic process"/>
    <property type="evidence" value="ECO:0007669"/>
    <property type="project" value="UniProtKB-KW"/>
</dbReference>
<dbReference type="AlphaFoldDB" id="A0A5J6G7C6"/>
<dbReference type="KEGG" id="ska:CP970_01775"/>
<evidence type="ECO:0000256" key="4">
    <source>
        <dbReference type="ARBA" id="ARBA00022737"/>
    </source>
</evidence>
<dbReference type="InterPro" id="IPR018357">
    <property type="entry name" value="Hexapep_transf_CS"/>
</dbReference>
<dbReference type="InterPro" id="IPR050179">
    <property type="entry name" value="Trans_hexapeptide_repeat"/>
</dbReference>
<dbReference type="NCBIfam" id="NF008808">
    <property type="entry name" value="PRK11830.1"/>
    <property type="match status" value="1"/>
</dbReference>
<dbReference type="Pfam" id="PF14805">
    <property type="entry name" value="THDPS_N_2"/>
    <property type="match status" value="1"/>
</dbReference>
<keyword evidence="3 8" id="KW-0808">Transferase</keyword>
<dbReference type="OrthoDB" id="9775362at2"/>
<evidence type="ECO:0000256" key="1">
    <source>
        <dbReference type="ARBA" id="ARBA00007274"/>
    </source>
</evidence>
<evidence type="ECO:0000313" key="9">
    <source>
        <dbReference type="Proteomes" id="UP000325529"/>
    </source>
</evidence>
<keyword evidence="9" id="KW-1185">Reference proteome</keyword>
<dbReference type="EMBL" id="CP023699">
    <property type="protein sequence ID" value="QEU89838.1"/>
    <property type="molecule type" value="Genomic_DNA"/>
</dbReference>
<dbReference type="InterPro" id="IPR001451">
    <property type="entry name" value="Hexapep"/>
</dbReference>
<evidence type="ECO:0000313" key="8">
    <source>
        <dbReference type="EMBL" id="QEU89838.1"/>
    </source>
</evidence>
<evidence type="ECO:0000256" key="5">
    <source>
        <dbReference type="ARBA" id="ARBA00022915"/>
    </source>
</evidence>
<dbReference type="GO" id="GO:0019877">
    <property type="term" value="P:diaminopimelate biosynthetic process"/>
    <property type="evidence" value="ECO:0007669"/>
    <property type="project" value="UniProtKB-KW"/>
</dbReference>
<evidence type="ECO:0000256" key="2">
    <source>
        <dbReference type="ARBA" id="ARBA00022605"/>
    </source>
</evidence>
<keyword evidence="6" id="KW-0457">Lysine biosynthesis</keyword>
<name>A0A5J6G7C6_STRKN</name>
<dbReference type="PANTHER" id="PTHR43300:SF10">
    <property type="entry name" value="2,3,4,5-TETRAHYDROPYRIDINE-2,6-DICARBOXYLATE N-ACETYLTRANSFERASE"/>
    <property type="match status" value="1"/>
</dbReference>
<comment type="similarity">
    <text evidence="1">Belongs to the transferase hexapeptide repeat family.</text>
</comment>
<proteinExistence type="inferred from homology"/>
<keyword evidence="5" id="KW-0220">Diaminopimelate biosynthesis</keyword>
<reference evidence="8 9" key="1">
    <citation type="submission" date="2017-09" db="EMBL/GenBank/DDBJ databases">
        <authorList>
            <person name="Lee N."/>
            <person name="Cho B.-K."/>
        </authorList>
    </citation>
    <scope>NUCLEOTIDE SEQUENCE [LARGE SCALE GENOMIC DNA]</scope>
    <source>
        <strain evidence="8 9">ATCC 12853</strain>
    </source>
</reference>
<evidence type="ECO:0000259" key="7">
    <source>
        <dbReference type="Pfam" id="PF14805"/>
    </source>
</evidence>
<keyword evidence="4" id="KW-0677">Repeat</keyword>
<protein>
    <submittedName>
        <fullName evidence="8">2,3,4,5-tetrahydropyridine-2,6-dicarboxylate N-succinyltransferase</fullName>
        <ecNumber evidence="8">2.3.1.117</ecNumber>
    </submittedName>
</protein>
<dbReference type="GO" id="GO:0008666">
    <property type="term" value="F:2,3,4,5-tetrahydropyridine-2,6-dicarboxylate N-succinyltransferase activity"/>
    <property type="evidence" value="ECO:0007669"/>
    <property type="project" value="UniProtKB-EC"/>
</dbReference>